<evidence type="ECO:0000313" key="5">
    <source>
        <dbReference type="EMBL" id="SUZ79896.1"/>
    </source>
</evidence>
<reference evidence="5" key="1">
    <citation type="submission" date="2018-05" db="EMBL/GenBank/DDBJ databases">
        <authorList>
            <person name="Lanie J.A."/>
            <person name="Ng W.-L."/>
            <person name="Kazmierczak K.M."/>
            <person name="Andrzejewski T.M."/>
            <person name="Davidsen T.M."/>
            <person name="Wayne K.J."/>
            <person name="Tettelin H."/>
            <person name="Glass J.I."/>
            <person name="Rusch D."/>
            <person name="Podicherti R."/>
            <person name="Tsui H.-C.T."/>
            <person name="Winkler M.E."/>
        </authorList>
    </citation>
    <scope>NUCLEOTIDE SEQUENCE</scope>
</reference>
<dbReference type="PANTHER" id="PTHR21152:SF40">
    <property type="entry name" value="ALANINE--GLYOXYLATE AMINOTRANSFERASE"/>
    <property type="match status" value="1"/>
</dbReference>
<dbReference type="GO" id="GO:0008453">
    <property type="term" value="F:alanine-glyoxylate transaminase activity"/>
    <property type="evidence" value="ECO:0007669"/>
    <property type="project" value="TreeGrafter"/>
</dbReference>
<dbReference type="SUPFAM" id="SSF53383">
    <property type="entry name" value="PLP-dependent transferases"/>
    <property type="match status" value="1"/>
</dbReference>
<proteinExistence type="inferred from homology"/>
<dbReference type="GO" id="GO:0019265">
    <property type="term" value="P:glycine biosynthetic process, by transamination of glyoxylate"/>
    <property type="evidence" value="ECO:0007669"/>
    <property type="project" value="TreeGrafter"/>
</dbReference>
<sequence length="370" mass="39858">MNHPDPKGLTRPYGRFFLPGPVEVRPEVLAAQLQPMTGHRGPDVQAFIGELQAGLKDAFRTERPVFIVPCSGTGLMEAAIRNGASNRVLSLVNGAFSKRFSSIACHCGLEVDEVAIPWGEAQDPDRVAAALSVRKYDAVTVAHSETSTGVLNDLEALSEVVHQHAGTLLLVDSVSGAAGAELQTDSWGLDFVLTGGQKAFSLPPGVSFGVASSSMIERAKEVVGRGYYFDLVRYSENIEKLQTPTTPALSTLFALQVQLRLMAEETMEGRWARHQKMAERTWAWVEEMSSSGVQLKVVAAEGHRSPTVTAVQVPDGVSAPSIVDAVKERGWVIGGGYGKLKPTTFRIGHMGEHTLDELEELLSVLAEVLS</sequence>
<dbReference type="InterPro" id="IPR000192">
    <property type="entry name" value="Aminotrans_V_dom"/>
</dbReference>
<dbReference type="GO" id="GO:0005777">
    <property type="term" value="C:peroxisome"/>
    <property type="evidence" value="ECO:0007669"/>
    <property type="project" value="TreeGrafter"/>
</dbReference>
<dbReference type="InterPro" id="IPR015421">
    <property type="entry name" value="PyrdxlP-dep_Trfase_major"/>
</dbReference>
<evidence type="ECO:0000259" key="4">
    <source>
        <dbReference type="Pfam" id="PF00266"/>
    </source>
</evidence>
<gene>
    <name evidence="5" type="ORF">METZ01_LOCUS32750</name>
</gene>
<dbReference type="PIRSF" id="PIRSF000524">
    <property type="entry name" value="SPT"/>
    <property type="match status" value="1"/>
</dbReference>
<comment type="cofactor">
    <cofactor evidence="1">
        <name>pyridoxal 5'-phosphate</name>
        <dbReference type="ChEBI" id="CHEBI:597326"/>
    </cofactor>
</comment>
<dbReference type="GO" id="GO:0004760">
    <property type="term" value="F:L-serine-pyruvate transaminase activity"/>
    <property type="evidence" value="ECO:0007669"/>
    <property type="project" value="TreeGrafter"/>
</dbReference>
<dbReference type="PANTHER" id="PTHR21152">
    <property type="entry name" value="AMINOTRANSFERASE CLASS V"/>
    <property type="match status" value="1"/>
</dbReference>
<dbReference type="Gene3D" id="3.40.640.10">
    <property type="entry name" value="Type I PLP-dependent aspartate aminotransferase-like (Major domain)"/>
    <property type="match status" value="1"/>
</dbReference>
<comment type="similarity">
    <text evidence="2">Belongs to the class-V pyridoxal-phosphate-dependent aminotransferase family.</text>
</comment>
<accession>A0A381QKL6</accession>
<dbReference type="AlphaFoldDB" id="A0A381QKL6"/>
<dbReference type="InterPro" id="IPR015422">
    <property type="entry name" value="PyrdxlP-dep_Trfase_small"/>
</dbReference>
<dbReference type="Gene3D" id="3.90.1150.10">
    <property type="entry name" value="Aspartate Aminotransferase, domain 1"/>
    <property type="match status" value="1"/>
</dbReference>
<evidence type="ECO:0000256" key="2">
    <source>
        <dbReference type="ARBA" id="ARBA00009236"/>
    </source>
</evidence>
<organism evidence="5">
    <name type="scientific">marine metagenome</name>
    <dbReference type="NCBI Taxonomy" id="408172"/>
    <lineage>
        <taxon>unclassified sequences</taxon>
        <taxon>metagenomes</taxon>
        <taxon>ecological metagenomes</taxon>
    </lineage>
</organism>
<dbReference type="Pfam" id="PF00266">
    <property type="entry name" value="Aminotran_5"/>
    <property type="match status" value="1"/>
</dbReference>
<dbReference type="InterPro" id="IPR024169">
    <property type="entry name" value="SP_NH2Trfase/AEP_transaminase"/>
</dbReference>
<dbReference type="EMBL" id="UINC01001405">
    <property type="protein sequence ID" value="SUZ79896.1"/>
    <property type="molecule type" value="Genomic_DNA"/>
</dbReference>
<evidence type="ECO:0000256" key="1">
    <source>
        <dbReference type="ARBA" id="ARBA00001933"/>
    </source>
</evidence>
<protein>
    <recommendedName>
        <fullName evidence="4">Aminotransferase class V domain-containing protein</fullName>
    </recommendedName>
</protein>
<name>A0A381QKL6_9ZZZZ</name>
<dbReference type="InterPro" id="IPR015424">
    <property type="entry name" value="PyrdxlP-dep_Trfase"/>
</dbReference>
<feature type="domain" description="Aminotransferase class V" evidence="4">
    <location>
        <begin position="103"/>
        <end position="336"/>
    </location>
</feature>
<evidence type="ECO:0000256" key="3">
    <source>
        <dbReference type="ARBA" id="ARBA00022898"/>
    </source>
</evidence>
<keyword evidence="3" id="KW-0663">Pyridoxal phosphate</keyword>